<dbReference type="EMBL" id="JAHXZJ010000001">
    <property type="protein sequence ID" value="KAH0569080.1"/>
    <property type="molecule type" value="Genomic_DNA"/>
</dbReference>
<comment type="caution">
    <text evidence="1">The sequence shown here is derived from an EMBL/GenBank/DDBJ whole genome shotgun (WGS) entry which is preliminary data.</text>
</comment>
<name>A0AAV7J7G3_COTGL</name>
<sequence>MLTRYRIAMQTAGIRAGMYRKLEDAVGCWRVDWEGCRREDNPRVIEEWKSEHRGSRSIGELTLVKCDRTTD</sequence>
<keyword evidence="2" id="KW-1185">Reference proteome</keyword>
<accession>A0AAV7J7G3</accession>
<evidence type="ECO:0000313" key="1">
    <source>
        <dbReference type="EMBL" id="KAH0569080.1"/>
    </source>
</evidence>
<protein>
    <submittedName>
        <fullName evidence="1">Uncharacterized protein</fullName>
    </submittedName>
</protein>
<gene>
    <name evidence="1" type="ORF">KQX54_021788</name>
</gene>
<evidence type="ECO:0000313" key="2">
    <source>
        <dbReference type="Proteomes" id="UP000826195"/>
    </source>
</evidence>
<reference evidence="1 2" key="1">
    <citation type="journal article" date="2021" name="J. Hered.">
        <title>A chromosome-level genome assembly of the parasitoid wasp, Cotesia glomerata (Hymenoptera: Braconidae).</title>
        <authorList>
            <person name="Pinto B.J."/>
            <person name="Weis J.J."/>
            <person name="Gamble T."/>
            <person name="Ode P.J."/>
            <person name="Paul R."/>
            <person name="Zaspel J.M."/>
        </authorList>
    </citation>
    <scope>NUCLEOTIDE SEQUENCE [LARGE SCALE GENOMIC DNA]</scope>
    <source>
        <strain evidence="1">CgM1</strain>
    </source>
</reference>
<dbReference type="AlphaFoldDB" id="A0AAV7J7G3"/>
<dbReference type="Proteomes" id="UP000826195">
    <property type="component" value="Unassembled WGS sequence"/>
</dbReference>
<proteinExistence type="predicted"/>
<organism evidence="1 2">
    <name type="scientific">Cotesia glomerata</name>
    <name type="common">Lepidopteran parasitic wasp</name>
    <name type="synonym">Apanteles glomeratus</name>
    <dbReference type="NCBI Taxonomy" id="32391"/>
    <lineage>
        <taxon>Eukaryota</taxon>
        <taxon>Metazoa</taxon>
        <taxon>Ecdysozoa</taxon>
        <taxon>Arthropoda</taxon>
        <taxon>Hexapoda</taxon>
        <taxon>Insecta</taxon>
        <taxon>Pterygota</taxon>
        <taxon>Neoptera</taxon>
        <taxon>Endopterygota</taxon>
        <taxon>Hymenoptera</taxon>
        <taxon>Apocrita</taxon>
        <taxon>Ichneumonoidea</taxon>
        <taxon>Braconidae</taxon>
        <taxon>Microgastrinae</taxon>
        <taxon>Cotesia</taxon>
    </lineage>
</organism>